<reference evidence="4 5" key="1">
    <citation type="journal article" date="2021" name="G3 (Bethesda)">
        <title>Improved contiguity of the threespine stickleback genome using long-read sequencing.</title>
        <authorList>
            <person name="Nath S."/>
            <person name="Shaw D.E."/>
            <person name="White M.A."/>
        </authorList>
    </citation>
    <scope>NUCLEOTIDE SEQUENCE [LARGE SCALE GENOMIC DNA]</scope>
    <source>
        <strain evidence="4 5">Lake Benthic</strain>
    </source>
</reference>
<keyword evidence="1" id="KW-0646">Protease inhibitor</keyword>
<dbReference type="InterPro" id="IPR029856">
    <property type="entry name" value="AMBP"/>
</dbReference>
<evidence type="ECO:0000313" key="4">
    <source>
        <dbReference type="Ensembl" id="ENSGACP00000055034.1"/>
    </source>
</evidence>
<dbReference type="GO" id="GO:0004867">
    <property type="term" value="F:serine-type endopeptidase inhibitor activity"/>
    <property type="evidence" value="ECO:0007669"/>
    <property type="project" value="UniProtKB-KW"/>
</dbReference>
<sequence length="182" mass="20828">MGRVVCVASLLVLSSVWMVQTVPVLLEPFIPTKENFDLDQFMGRWNEVAVVSTCPHYMQRKRRNPIIVALELQHGASDGNFTMTWLKGVIIQCDHTSTDYRLTNTTGRFFHHVANVDSFVVHYKHDEYAVIRLLSIEQPSGNKTTTFKLYSDTLLTAPGLEMNCIHQCGTFLKHKDKCCRHE</sequence>
<evidence type="ECO:0000256" key="3">
    <source>
        <dbReference type="SAM" id="SignalP"/>
    </source>
</evidence>
<protein>
    <recommendedName>
        <fullName evidence="6">Lipocalin/cytosolic fatty-acid binding domain-containing protein</fullName>
    </recommendedName>
</protein>
<evidence type="ECO:0000256" key="1">
    <source>
        <dbReference type="ARBA" id="ARBA00022690"/>
    </source>
</evidence>
<accession>A0AAQ4QUL9</accession>
<name>A0AAQ4QUL9_GASAC</name>
<dbReference type="PANTHER" id="PTHR46676">
    <property type="entry name" value="PROTEIN AMBP"/>
    <property type="match status" value="1"/>
</dbReference>
<organism evidence="4 5">
    <name type="scientific">Gasterosteus aculeatus aculeatus</name>
    <name type="common">three-spined stickleback</name>
    <dbReference type="NCBI Taxonomy" id="481459"/>
    <lineage>
        <taxon>Eukaryota</taxon>
        <taxon>Metazoa</taxon>
        <taxon>Chordata</taxon>
        <taxon>Craniata</taxon>
        <taxon>Vertebrata</taxon>
        <taxon>Euteleostomi</taxon>
        <taxon>Actinopterygii</taxon>
        <taxon>Neopterygii</taxon>
        <taxon>Teleostei</taxon>
        <taxon>Neoteleostei</taxon>
        <taxon>Acanthomorphata</taxon>
        <taxon>Eupercaria</taxon>
        <taxon>Perciformes</taxon>
        <taxon>Cottioidei</taxon>
        <taxon>Gasterosteales</taxon>
        <taxon>Gasterosteidae</taxon>
        <taxon>Gasterosteus</taxon>
    </lineage>
</organism>
<reference evidence="4" key="3">
    <citation type="submission" date="2025-09" db="UniProtKB">
        <authorList>
            <consortium name="Ensembl"/>
        </authorList>
    </citation>
    <scope>IDENTIFICATION</scope>
</reference>
<proteinExistence type="predicted"/>
<dbReference type="InterPro" id="IPR012674">
    <property type="entry name" value="Calycin"/>
</dbReference>
<reference evidence="4" key="2">
    <citation type="submission" date="2025-08" db="UniProtKB">
        <authorList>
            <consortium name="Ensembl"/>
        </authorList>
    </citation>
    <scope>IDENTIFICATION</scope>
</reference>
<evidence type="ECO:0008006" key="6">
    <source>
        <dbReference type="Google" id="ProtNLM"/>
    </source>
</evidence>
<evidence type="ECO:0000313" key="5">
    <source>
        <dbReference type="Proteomes" id="UP000007635"/>
    </source>
</evidence>
<dbReference type="PANTHER" id="PTHR46676:SF1">
    <property type="entry name" value="PROTEIN AMBP"/>
    <property type="match status" value="1"/>
</dbReference>
<dbReference type="Ensembl" id="ENSGACT00000038264.1">
    <property type="protein sequence ID" value="ENSGACP00000055034.1"/>
    <property type="gene ID" value="ENSGACG00000031497.1"/>
</dbReference>
<feature type="chain" id="PRO_5043008617" description="Lipocalin/cytosolic fatty-acid binding domain-containing protein" evidence="3">
    <location>
        <begin position="22"/>
        <end position="182"/>
    </location>
</feature>
<evidence type="ECO:0000256" key="2">
    <source>
        <dbReference type="ARBA" id="ARBA00022900"/>
    </source>
</evidence>
<keyword evidence="2" id="KW-0722">Serine protease inhibitor</keyword>
<dbReference type="GeneTree" id="ENSGT00940000175176"/>
<dbReference type="AlphaFoldDB" id="A0AAQ4QUL9"/>
<feature type="signal peptide" evidence="3">
    <location>
        <begin position="1"/>
        <end position="21"/>
    </location>
</feature>
<keyword evidence="3" id="KW-0732">Signal</keyword>
<dbReference type="Gene3D" id="2.40.128.20">
    <property type="match status" value="1"/>
</dbReference>
<keyword evidence="5" id="KW-1185">Reference proteome</keyword>
<dbReference type="SUPFAM" id="SSF50814">
    <property type="entry name" value="Lipocalins"/>
    <property type="match status" value="1"/>
</dbReference>
<dbReference type="Proteomes" id="UP000007635">
    <property type="component" value="Chromosome XIV"/>
</dbReference>